<reference evidence="1 2" key="1">
    <citation type="submission" date="2015-09" db="EMBL/GenBank/DDBJ databases">
        <authorList>
            <consortium name="Pathogen Informatics"/>
        </authorList>
    </citation>
    <scope>NUCLEOTIDE SEQUENCE [LARGE SCALE GENOMIC DNA]</scope>
    <source>
        <strain evidence="1 2">2789STDY5608791</strain>
    </source>
</reference>
<dbReference type="Proteomes" id="UP000095419">
    <property type="component" value="Unassembled WGS sequence"/>
</dbReference>
<name>A0A174NK18_BACUN</name>
<evidence type="ECO:0000313" key="2">
    <source>
        <dbReference type="Proteomes" id="UP000095419"/>
    </source>
</evidence>
<protein>
    <submittedName>
        <fullName evidence="1">Uncharacterized protein</fullName>
    </submittedName>
</protein>
<sequence length="94" mass="10948">MRWQSFCHALSPLFSWLPLLFFYFKTRASLNLPSVNTPLLQREVYVDAVQLPVVHCEGFGISFVFYLLQGFLGCTIQFKLYDVDVILRFSFIGM</sequence>
<evidence type="ECO:0000313" key="1">
    <source>
        <dbReference type="EMBL" id="CUP47591.1"/>
    </source>
</evidence>
<dbReference type="AlphaFoldDB" id="A0A174NK18"/>
<dbReference type="EMBL" id="CYZF01000013">
    <property type="protein sequence ID" value="CUP47591.1"/>
    <property type="molecule type" value="Genomic_DNA"/>
</dbReference>
<organism evidence="1 2">
    <name type="scientific">Bacteroides uniformis</name>
    <dbReference type="NCBI Taxonomy" id="820"/>
    <lineage>
        <taxon>Bacteria</taxon>
        <taxon>Pseudomonadati</taxon>
        <taxon>Bacteroidota</taxon>
        <taxon>Bacteroidia</taxon>
        <taxon>Bacteroidales</taxon>
        <taxon>Bacteroidaceae</taxon>
        <taxon>Bacteroides</taxon>
    </lineage>
</organism>
<accession>A0A174NK18</accession>
<gene>
    <name evidence="1" type="ORF">ERS417307_03751</name>
</gene>
<proteinExistence type="predicted"/>